<dbReference type="GO" id="GO:0032451">
    <property type="term" value="F:demethylase activity"/>
    <property type="evidence" value="ECO:0007669"/>
    <property type="project" value="UniProtKB-ARBA"/>
</dbReference>
<dbReference type="SUPFAM" id="SSF51197">
    <property type="entry name" value="Clavaminate synthase-like"/>
    <property type="match status" value="1"/>
</dbReference>
<evidence type="ECO:0000256" key="7">
    <source>
        <dbReference type="ARBA" id="ARBA00023004"/>
    </source>
</evidence>
<dbReference type="InterPro" id="IPR037151">
    <property type="entry name" value="AlkB-like_sf"/>
</dbReference>
<keyword evidence="8" id="KW-0234">DNA repair</keyword>
<accession>A0A926UVA8</accession>
<keyword evidence="2" id="KW-0479">Metal-binding</keyword>
<protein>
    <submittedName>
        <fullName evidence="10">Alpha-ketoglutarate-dependent dioxygenase AlkB</fullName>
    </submittedName>
</protein>
<evidence type="ECO:0000256" key="2">
    <source>
        <dbReference type="ARBA" id="ARBA00022723"/>
    </source>
</evidence>
<sequence length="202" mass="23588">MKLSSPIFFDIPNAEICLYRNFLYDSQEEILYKELLENIAWQQDLIKIYGRKIPIPRLTAWYGDPNMSYTYSGILMNPHPWTLTLSLLKSQIEERIQHKFNSVLLNQYRNGTDSVAWHSDDEPELGETPVIASLSLGASRKFELRSKVKASLDRIELLLNSGDLLFMSGTTQKYWQHQVPKMRRVRESRINLTFRYIIVSGN</sequence>
<keyword evidence="6" id="KW-0560">Oxidoreductase</keyword>
<evidence type="ECO:0000313" key="11">
    <source>
        <dbReference type="Proteomes" id="UP000631421"/>
    </source>
</evidence>
<evidence type="ECO:0000256" key="8">
    <source>
        <dbReference type="ARBA" id="ARBA00023204"/>
    </source>
</evidence>
<dbReference type="EMBL" id="JACJPY010000056">
    <property type="protein sequence ID" value="MBD2151516.1"/>
    <property type="molecule type" value="Genomic_DNA"/>
</dbReference>
<dbReference type="AlphaFoldDB" id="A0A926UVA8"/>
<evidence type="ECO:0000313" key="10">
    <source>
        <dbReference type="EMBL" id="MBD2151516.1"/>
    </source>
</evidence>
<comment type="cofactor">
    <cofactor evidence="1">
        <name>Fe(2+)</name>
        <dbReference type="ChEBI" id="CHEBI:29033"/>
    </cofactor>
</comment>
<dbReference type="InterPro" id="IPR032854">
    <property type="entry name" value="ALKBH3"/>
</dbReference>
<dbReference type="GO" id="GO:0006307">
    <property type="term" value="P:DNA alkylation repair"/>
    <property type="evidence" value="ECO:0007669"/>
    <property type="project" value="InterPro"/>
</dbReference>
<dbReference type="GO" id="GO:0140097">
    <property type="term" value="F:catalytic activity, acting on DNA"/>
    <property type="evidence" value="ECO:0007669"/>
    <property type="project" value="UniProtKB-ARBA"/>
</dbReference>
<keyword evidence="4" id="KW-0460">Magnesium</keyword>
<feature type="domain" description="Fe2OG dioxygenase" evidence="9">
    <location>
        <begin position="99"/>
        <end position="198"/>
    </location>
</feature>
<evidence type="ECO:0000256" key="1">
    <source>
        <dbReference type="ARBA" id="ARBA00001954"/>
    </source>
</evidence>
<proteinExistence type="predicted"/>
<dbReference type="PROSITE" id="PS51471">
    <property type="entry name" value="FE2OG_OXY"/>
    <property type="match status" value="1"/>
</dbReference>
<dbReference type="InterPro" id="IPR005123">
    <property type="entry name" value="Oxoglu/Fe-dep_dioxygenase_dom"/>
</dbReference>
<dbReference type="Gene3D" id="2.60.120.590">
    <property type="entry name" value="Alpha-ketoglutarate-dependent dioxygenase AlkB-like"/>
    <property type="match status" value="1"/>
</dbReference>
<evidence type="ECO:0000256" key="5">
    <source>
        <dbReference type="ARBA" id="ARBA00022964"/>
    </source>
</evidence>
<keyword evidence="11" id="KW-1185">Reference proteome</keyword>
<keyword evidence="5 10" id="KW-0223">Dioxygenase</keyword>
<dbReference type="GO" id="GO:0046872">
    <property type="term" value="F:metal ion binding"/>
    <property type="evidence" value="ECO:0007669"/>
    <property type="project" value="UniProtKB-KW"/>
</dbReference>
<dbReference type="PANTHER" id="PTHR31212">
    <property type="entry name" value="ALPHA-KETOGLUTARATE-DEPENDENT DIOXYGENASE ALKB HOMOLOG 3"/>
    <property type="match status" value="1"/>
</dbReference>
<dbReference type="PANTHER" id="PTHR31212:SF4">
    <property type="entry name" value="ALPHA-KETOGLUTARATE-DEPENDENT DIOXYGENASE ALKB HOMOLOG 3"/>
    <property type="match status" value="1"/>
</dbReference>
<evidence type="ECO:0000256" key="3">
    <source>
        <dbReference type="ARBA" id="ARBA00022763"/>
    </source>
</evidence>
<evidence type="ECO:0000256" key="4">
    <source>
        <dbReference type="ARBA" id="ARBA00022842"/>
    </source>
</evidence>
<organism evidence="10 11">
    <name type="scientific">Pseudanabaena cinerea FACHB-1277</name>
    <dbReference type="NCBI Taxonomy" id="2949581"/>
    <lineage>
        <taxon>Bacteria</taxon>
        <taxon>Bacillati</taxon>
        <taxon>Cyanobacteriota</taxon>
        <taxon>Cyanophyceae</taxon>
        <taxon>Pseudanabaenales</taxon>
        <taxon>Pseudanabaenaceae</taxon>
        <taxon>Pseudanabaena</taxon>
        <taxon>Pseudanabaena cinerea</taxon>
    </lineage>
</organism>
<evidence type="ECO:0000259" key="9">
    <source>
        <dbReference type="PROSITE" id="PS51471"/>
    </source>
</evidence>
<reference evidence="10" key="2">
    <citation type="submission" date="2020-08" db="EMBL/GenBank/DDBJ databases">
        <authorList>
            <person name="Chen M."/>
            <person name="Teng W."/>
            <person name="Zhao L."/>
            <person name="Hu C."/>
            <person name="Zhou Y."/>
            <person name="Han B."/>
            <person name="Song L."/>
            <person name="Shu W."/>
        </authorList>
    </citation>
    <scope>NUCLEOTIDE SEQUENCE</scope>
    <source>
        <strain evidence="10">FACHB-1277</strain>
    </source>
</reference>
<dbReference type="InterPro" id="IPR027450">
    <property type="entry name" value="AlkB-like"/>
</dbReference>
<dbReference type="GO" id="GO:0016787">
    <property type="term" value="F:hydrolase activity"/>
    <property type="evidence" value="ECO:0007669"/>
    <property type="project" value="UniProtKB-ARBA"/>
</dbReference>
<dbReference type="RefSeq" id="WP_190351936.1">
    <property type="nucleotide sequence ID" value="NZ_JACJPY010000056.1"/>
</dbReference>
<evidence type="ECO:0000256" key="6">
    <source>
        <dbReference type="ARBA" id="ARBA00023002"/>
    </source>
</evidence>
<reference evidence="10" key="1">
    <citation type="journal article" date="2015" name="ISME J.">
        <title>Draft Genome Sequence of Streptomyces incarnatus NRRL8089, which Produces the Nucleoside Antibiotic Sinefungin.</title>
        <authorList>
            <person name="Oshima K."/>
            <person name="Hattori M."/>
            <person name="Shimizu H."/>
            <person name="Fukuda K."/>
            <person name="Nemoto M."/>
            <person name="Inagaki K."/>
            <person name="Tamura T."/>
        </authorList>
    </citation>
    <scope>NUCLEOTIDE SEQUENCE</scope>
    <source>
        <strain evidence="10">FACHB-1277</strain>
    </source>
</reference>
<keyword evidence="3" id="KW-0227">DNA damage</keyword>
<dbReference type="FunFam" id="2.60.120.590:FF:000004">
    <property type="entry name" value="DNA oxidative demethylase ALKBH2"/>
    <property type="match status" value="1"/>
</dbReference>
<keyword evidence="7" id="KW-0408">Iron</keyword>
<name>A0A926UVA8_9CYAN</name>
<comment type="caution">
    <text evidence="10">The sequence shown here is derived from an EMBL/GenBank/DDBJ whole genome shotgun (WGS) entry which is preliminary data.</text>
</comment>
<dbReference type="GO" id="GO:0016705">
    <property type="term" value="F:oxidoreductase activity, acting on paired donors, with incorporation or reduction of molecular oxygen"/>
    <property type="evidence" value="ECO:0007669"/>
    <property type="project" value="UniProtKB-ARBA"/>
</dbReference>
<dbReference type="GO" id="GO:0051213">
    <property type="term" value="F:dioxygenase activity"/>
    <property type="evidence" value="ECO:0007669"/>
    <property type="project" value="UniProtKB-KW"/>
</dbReference>
<dbReference type="Proteomes" id="UP000631421">
    <property type="component" value="Unassembled WGS sequence"/>
</dbReference>
<gene>
    <name evidence="10" type="ORF">H6F44_15510</name>
</gene>
<dbReference type="Pfam" id="PF13532">
    <property type="entry name" value="2OG-FeII_Oxy_2"/>
    <property type="match status" value="1"/>
</dbReference>